<reference evidence="2" key="1">
    <citation type="journal article" date="2019" name="bioRxiv">
        <title>The Genome of the Zebra Mussel, Dreissena polymorpha: A Resource for Invasive Species Research.</title>
        <authorList>
            <person name="McCartney M.A."/>
            <person name="Auch B."/>
            <person name="Kono T."/>
            <person name="Mallez S."/>
            <person name="Zhang Y."/>
            <person name="Obille A."/>
            <person name="Becker A."/>
            <person name="Abrahante J.E."/>
            <person name="Garbe J."/>
            <person name="Badalamenti J.P."/>
            <person name="Herman A."/>
            <person name="Mangelson H."/>
            <person name="Liachko I."/>
            <person name="Sullivan S."/>
            <person name="Sone E.D."/>
            <person name="Koren S."/>
            <person name="Silverstein K.A.T."/>
            <person name="Beckman K.B."/>
            <person name="Gohl D.M."/>
        </authorList>
    </citation>
    <scope>NUCLEOTIDE SEQUENCE</scope>
    <source>
        <strain evidence="2">Duluth1</strain>
        <tissue evidence="2">Whole animal</tissue>
    </source>
</reference>
<evidence type="ECO:0000256" key="1">
    <source>
        <dbReference type="SAM" id="SignalP"/>
    </source>
</evidence>
<protein>
    <submittedName>
        <fullName evidence="2">Uncharacterized protein</fullName>
    </submittedName>
</protein>
<evidence type="ECO:0000313" key="2">
    <source>
        <dbReference type="EMBL" id="KAH3707475.1"/>
    </source>
</evidence>
<evidence type="ECO:0000313" key="3">
    <source>
        <dbReference type="Proteomes" id="UP000828390"/>
    </source>
</evidence>
<proteinExistence type="predicted"/>
<dbReference type="AlphaFoldDB" id="A0A9D3YUB4"/>
<gene>
    <name evidence="2" type="ORF">DPMN_066883</name>
</gene>
<accession>A0A9D3YUB4</accession>
<feature type="non-terminal residue" evidence="2">
    <location>
        <position position="1"/>
    </location>
</feature>
<keyword evidence="1" id="KW-0732">Signal</keyword>
<reference evidence="2" key="2">
    <citation type="submission" date="2020-11" db="EMBL/GenBank/DDBJ databases">
        <authorList>
            <person name="McCartney M.A."/>
            <person name="Auch B."/>
            <person name="Kono T."/>
            <person name="Mallez S."/>
            <person name="Becker A."/>
            <person name="Gohl D.M."/>
            <person name="Silverstein K.A.T."/>
            <person name="Koren S."/>
            <person name="Bechman K.B."/>
            <person name="Herman A."/>
            <person name="Abrahante J.E."/>
            <person name="Garbe J."/>
        </authorList>
    </citation>
    <scope>NUCLEOTIDE SEQUENCE</scope>
    <source>
        <strain evidence="2">Duluth1</strain>
        <tissue evidence="2">Whole animal</tissue>
    </source>
</reference>
<sequence>MGSKSFLLVALASVSIVVGIVESASVNKRAAGTPEPCFAVATGDPVSPANFEETITDLKLRSQSIQTMSLDIKTWLKTPSTPGANPLVNPQSLLTSYMDTYHFTSDPSLNGSAADAAAN</sequence>
<dbReference type="Proteomes" id="UP000828390">
    <property type="component" value="Unassembled WGS sequence"/>
</dbReference>
<organism evidence="2 3">
    <name type="scientific">Dreissena polymorpha</name>
    <name type="common">Zebra mussel</name>
    <name type="synonym">Mytilus polymorpha</name>
    <dbReference type="NCBI Taxonomy" id="45954"/>
    <lineage>
        <taxon>Eukaryota</taxon>
        <taxon>Metazoa</taxon>
        <taxon>Spiralia</taxon>
        <taxon>Lophotrochozoa</taxon>
        <taxon>Mollusca</taxon>
        <taxon>Bivalvia</taxon>
        <taxon>Autobranchia</taxon>
        <taxon>Heteroconchia</taxon>
        <taxon>Euheterodonta</taxon>
        <taxon>Imparidentia</taxon>
        <taxon>Neoheterodontei</taxon>
        <taxon>Myida</taxon>
        <taxon>Dreissenoidea</taxon>
        <taxon>Dreissenidae</taxon>
        <taxon>Dreissena</taxon>
    </lineage>
</organism>
<keyword evidence="3" id="KW-1185">Reference proteome</keyword>
<feature type="signal peptide" evidence="1">
    <location>
        <begin position="1"/>
        <end position="23"/>
    </location>
</feature>
<feature type="chain" id="PRO_5038615006" evidence="1">
    <location>
        <begin position="24"/>
        <end position="119"/>
    </location>
</feature>
<comment type="caution">
    <text evidence="2">The sequence shown here is derived from an EMBL/GenBank/DDBJ whole genome shotgun (WGS) entry which is preliminary data.</text>
</comment>
<dbReference type="EMBL" id="JAIWYP010000014">
    <property type="protein sequence ID" value="KAH3707475.1"/>
    <property type="molecule type" value="Genomic_DNA"/>
</dbReference>
<name>A0A9D3YUB4_DREPO</name>